<feature type="transmembrane region" description="Helical" evidence="2">
    <location>
        <begin position="65"/>
        <end position="84"/>
    </location>
</feature>
<keyword evidence="2" id="KW-1133">Transmembrane helix</keyword>
<dbReference type="OrthoDB" id="5194333at2"/>
<feature type="compositionally biased region" description="Basic and acidic residues" evidence="1">
    <location>
        <begin position="152"/>
        <end position="163"/>
    </location>
</feature>
<evidence type="ECO:0000256" key="2">
    <source>
        <dbReference type="SAM" id="Phobius"/>
    </source>
</evidence>
<dbReference type="Proteomes" id="UP000315516">
    <property type="component" value="Unassembled WGS sequence"/>
</dbReference>
<organism evidence="3">
    <name type="scientific">Streptomyces alkaliphilus</name>
    <dbReference type="NCBI Taxonomy" id="1472722"/>
    <lineage>
        <taxon>Bacteria</taxon>
        <taxon>Bacillati</taxon>
        <taxon>Actinomycetota</taxon>
        <taxon>Actinomycetes</taxon>
        <taxon>Kitasatosporales</taxon>
        <taxon>Streptomycetaceae</taxon>
        <taxon>Streptomyces</taxon>
    </lineage>
</organism>
<evidence type="ECO:0000256" key="1">
    <source>
        <dbReference type="SAM" id="MobiDB-lite"/>
    </source>
</evidence>
<sequence length="163" mass="17626">MSPERRVRVTSPQTRLALARRHRPPHGLLAHGAPGAPGDGHGNPAEHALDEEVFRRQRRLAIRTMLLLATLLFGLSGLLALWPAPDPTRIAGIPASWLLLMTASYPLLLLSAVIHVRRAERIEREAPDGRGGRVIGPRPAPGPAPHPPSDTVPERAPDAGERT</sequence>
<feature type="compositionally biased region" description="Pro residues" evidence="1">
    <location>
        <begin position="138"/>
        <end position="150"/>
    </location>
</feature>
<evidence type="ECO:0000313" key="3">
    <source>
        <dbReference type="EMBL" id="MQS05815.1"/>
    </source>
</evidence>
<comment type="caution">
    <text evidence="3">The sequence shown here is derived from an EMBL/GenBank/DDBJ whole genome shotgun (WGS) entry which is preliminary data.</text>
</comment>
<proteinExistence type="predicted"/>
<feature type="region of interest" description="Disordered" evidence="1">
    <location>
        <begin position="124"/>
        <end position="163"/>
    </location>
</feature>
<dbReference type="AlphaFoldDB" id="A0A646I6F4"/>
<keyword evidence="2" id="KW-0472">Membrane</keyword>
<name>A0A646I6F4_9ACTN</name>
<keyword evidence="2" id="KW-0812">Transmembrane</keyword>
<protein>
    <recommendedName>
        <fullName evidence="4">DUF485 domain-containing protein</fullName>
    </recommendedName>
</protein>
<reference evidence="3" key="1">
    <citation type="submission" date="2019-10" db="EMBL/GenBank/DDBJ databases">
        <title>Streptomyces sp. nov., a novel actinobacterium isolated from alkaline environment.</title>
        <authorList>
            <person name="Golinska P."/>
        </authorList>
    </citation>
    <scope>NUCLEOTIDE SEQUENCE</scope>
    <source>
        <strain evidence="3">IF17</strain>
    </source>
</reference>
<feature type="region of interest" description="Disordered" evidence="1">
    <location>
        <begin position="20"/>
        <end position="41"/>
    </location>
</feature>
<dbReference type="EMBL" id="VJYJ02000010">
    <property type="protein sequence ID" value="MQS05815.1"/>
    <property type="molecule type" value="Genomic_DNA"/>
</dbReference>
<gene>
    <name evidence="3" type="ORF">FNX48_001050</name>
</gene>
<feature type="transmembrane region" description="Helical" evidence="2">
    <location>
        <begin position="90"/>
        <end position="114"/>
    </location>
</feature>
<accession>A0A646I6F4</accession>
<evidence type="ECO:0008006" key="4">
    <source>
        <dbReference type="Google" id="ProtNLM"/>
    </source>
</evidence>